<keyword evidence="3" id="KW-1185">Reference proteome</keyword>
<dbReference type="RefSeq" id="WP_116847797.1">
    <property type="nucleotide sequence ID" value="NZ_QTJU01000004.1"/>
</dbReference>
<organism evidence="2 3">
    <name type="scientific">Deminuibacter soli</name>
    <dbReference type="NCBI Taxonomy" id="2291815"/>
    <lineage>
        <taxon>Bacteria</taxon>
        <taxon>Pseudomonadati</taxon>
        <taxon>Bacteroidota</taxon>
        <taxon>Chitinophagia</taxon>
        <taxon>Chitinophagales</taxon>
        <taxon>Chitinophagaceae</taxon>
        <taxon>Deminuibacter</taxon>
    </lineage>
</organism>
<name>A0A3E1NIG3_9BACT</name>
<evidence type="ECO:0000313" key="2">
    <source>
        <dbReference type="EMBL" id="RFM27719.1"/>
    </source>
</evidence>
<comment type="caution">
    <text evidence="2">The sequence shown here is derived from an EMBL/GenBank/DDBJ whole genome shotgun (WGS) entry which is preliminary data.</text>
</comment>
<dbReference type="SUPFAM" id="SSF109854">
    <property type="entry name" value="DinB/YfiT-like putative metalloenzymes"/>
    <property type="match status" value="1"/>
</dbReference>
<evidence type="ECO:0000259" key="1">
    <source>
        <dbReference type="Pfam" id="PF12867"/>
    </source>
</evidence>
<dbReference type="Pfam" id="PF12867">
    <property type="entry name" value="DinB_2"/>
    <property type="match status" value="1"/>
</dbReference>
<gene>
    <name evidence="2" type="ORF">DXN05_13515</name>
</gene>
<dbReference type="OrthoDB" id="1431064at2"/>
<reference evidence="2 3" key="1">
    <citation type="submission" date="2018-08" db="EMBL/GenBank/DDBJ databases">
        <title>Chitinophagaceae sp. K23C18032701, a novel bacterium isolated from forest soil.</title>
        <authorList>
            <person name="Wang C."/>
        </authorList>
    </citation>
    <scope>NUCLEOTIDE SEQUENCE [LARGE SCALE GENOMIC DNA]</scope>
    <source>
        <strain evidence="2 3">K23C18032701</strain>
    </source>
</reference>
<dbReference type="EMBL" id="QTJU01000004">
    <property type="protein sequence ID" value="RFM27719.1"/>
    <property type="molecule type" value="Genomic_DNA"/>
</dbReference>
<dbReference type="InterPro" id="IPR034660">
    <property type="entry name" value="DinB/YfiT-like"/>
</dbReference>
<accession>A0A3E1NIG3</accession>
<proteinExistence type="predicted"/>
<protein>
    <submittedName>
        <fullName evidence="2">DinB family protein</fullName>
    </submittedName>
</protein>
<dbReference type="InterPro" id="IPR024775">
    <property type="entry name" value="DinB-like"/>
</dbReference>
<dbReference type="Gene3D" id="1.20.120.450">
    <property type="entry name" value="dinb family like domain"/>
    <property type="match status" value="1"/>
</dbReference>
<dbReference type="Proteomes" id="UP000261284">
    <property type="component" value="Unassembled WGS sequence"/>
</dbReference>
<evidence type="ECO:0000313" key="3">
    <source>
        <dbReference type="Proteomes" id="UP000261284"/>
    </source>
</evidence>
<feature type="domain" description="DinB-like" evidence="1">
    <location>
        <begin position="18"/>
        <end position="145"/>
    </location>
</feature>
<sequence length="156" mass="18332">MENSQQMRLLHQPGSLLVSLQHSTEQQLFTRPAEGKWSIFDNLAHLGRYQQIFKERIELILTGSEPQFARYVAEEDPEFARWQHKSPDELLQDMQSERFDLNHFLSSLTDEQQQLKGSHPVYGNLTIEDWIEFFLLHEAHHFLTIFKLAANLRGAK</sequence>
<dbReference type="AlphaFoldDB" id="A0A3E1NIG3"/>